<evidence type="ECO:0000313" key="2">
    <source>
        <dbReference type="EMBL" id="ABO49127.1"/>
    </source>
</evidence>
<dbReference type="CDD" id="cd04301">
    <property type="entry name" value="NAT_SF"/>
    <property type="match status" value="1"/>
</dbReference>
<reference evidence="2 3" key="1">
    <citation type="submission" date="2007-03" db="EMBL/GenBank/DDBJ databases">
        <title>Complete sequence of Desulfotomaculum reducens MI-1.</title>
        <authorList>
            <consortium name="US DOE Joint Genome Institute"/>
            <person name="Copeland A."/>
            <person name="Lucas S."/>
            <person name="Lapidus A."/>
            <person name="Barry K."/>
            <person name="Detter J.C."/>
            <person name="Glavina del Rio T."/>
            <person name="Hammon N."/>
            <person name="Israni S."/>
            <person name="Dalin E."/>
            <person name="Tice H."/>
            <person name="Pitluck S."/>
            <person name="Sims D."/>
            <person name="Brettin T."/>
            <person name="Bruce D."/>
            <person name="Han C."/>
            <person name="Tapia R."/>
            <person name="Schmutz J."/>
            <person name="Larimer F."/>
            <person name="Land M."/>
            <person name="Hauser L."/>
            <person name="Kyrpides N."/>
            <person name="Kim E."/>
            <person name="Tebo B.M."/>
            <person name="Richardson P."/>
        </authorList>
    </citation>
    <scope>NUCLEOTIDE SEQUENCE [LARGE SCALE GENOMIC DNA]</scope>
    <source>
        <strain evidence="2 3">MI-1</strain>
    </source>
</reference>
<keyword evidence="2" id="KW-0808">Transferase</keyword>
<dbReference type="eggNOG" id="COG1247">
    <property type="taxonomic scope" value="Bacteria"/>
</dbReference>
<dbReference type="KEGG" id="drm:Dred_0585"/>
<proteinExistence type="predicted"/>
<dbReference type="Gene3D" id="3.40.630.30">
    <property type="match status" value="1"/>
</dbReference>
<dbReference type="EMBL" id="CP000612">
    <property type="protein sequence ID" value="ABO49127.1"/>
    <property type="molecule type" value="Genomic_DNA"/>
</dbReference>
<dbReference type="Proteomes" id="UP000001556">
    <property type="component" value="Chromosome"/>
</dbReference>
<accession>A4J224</accession>
<dbReference type="InterPro" id="IPR016181">
    <property type="entry name" value="Acyl_CoA_acyltransferase"/>
</dbReference>
<dbReference type="PROSITE" id="PS51186">
    <property type="entry name" value="GNAT"/>
    <property type="match status" value="1"/>
</dbReference>
<dbReference type="Pfam" id="PF00583">
    <property type="entry name" value="Acetyltransf_1"/>
    <property type="match status" value="1"/>
</dbReference>
<organism evidence="2 3">
    <name type="scientific">Desulforamulus reducens (strain ATCC BAA-1160 / DSM 100696 / MI-1)</name>
    <name type="common">Desulfotomaculum reducens</name>
    <dbReference type="NCBI Taxonomy" id="349161"/>
    <lineage>
        <taxon>Bacteria</taxon>
        <taxon>Bacillati</taxon>
        <taxon>Bacillota</taxon>
        <taxon>Clostridia</taxon>
        <taxon>Eubacteriales</taxon>
        <taxon>Peptococcaceae</taxon>
        <taxon>Desulforamulus</taxon>
    </lineage>
</organism>
<dbReference type="RefSeq" id="WP_011876964.1">
    <property type="nucleotide sequence ID" value="NC_009253.1"/>
</dbReference>
<dbReference type="InterPro" id="IPR000182">
    <property type="entry name" value="GNAT_dom"/>
</dbReference>
<feature type="domain" description="N-acetyltransferase" evidence="1">
    <location>
        <begin position="1"/>
        <end position="169"/>
    </location>
</feature>
<name>A4J224_DESRM</name>
<sequence>MKIREAHINDAPAISKVTVDTWKTAYRGIISDEYLNNLSYEEREKGWREFPFHNSFIYVAENETQNIIGFAAAGPERTSNPVYSGELYAIYIYKDQQNKGIGSSLIRSVMKRFEQLGIYSVLVWVLSESPYRRFYERNGGYKIDSKLLEMDGFKSEVTAYGWLDIRAKF</sequence>
<protein>
    <submittedName>
        <fullName evidence="2">GCN5-related N-acetyltransferase</fullName>
    </submittedName>
</protein>
<keyword evidence="3" id="KW-1185">Reference proteome</keyword>
<gene>
    <name evidence="2" type="ordered locus">Dred_0585</name>
</gene>
<dbReference type="AlphaFoldDB" id="A4J224"/>
<dbReference type="OrthoDB" id="5292888at2"/>
<dbReference type="STRING" id="349161.Dred_0585"/>
<evidence type="ECO:0000259" key="1">
    <source>
        <dbReference type="PROSITE" id="PS51186"/>
    </source>
</evidence>
<dbReference type="HOGENOM" id="CLU_013985_18_2_9"/>
<evidence type="ECO:0000313" key="3">
    <source>
        <dbReference type="Proteomes" id="UP000001556"/>
    </source>
</evidence>
<dbReference type="GO" id="GO:0016747">
    <property type="term" value="F:acyltransferase activity, transferring groups other than amino-acyl groups"/>
    <property type="evidence" value="ECO:0007669"/>
    <property type="project" value="InterPro"/>
</dbReference>
<dbReference type="SUPFAM" id="SSF55729">
    <property type="entry name" value="Acyl-CoA N-acyltransferases (Nat)"/>
    <property type="match status" value="1"/>
</dbReference>